<gene>
    <name evidence="2" type="ORF">POL68_20115</name>
</gene>
<dbReference type="PANTHER" id="PTHR34859:SF2">
    <property type="entry name" value="LYSM DOMAIN-CONTAINING PROTEIN"/>
    <property type="match status" value="1"/>
</dbReference>
<dbReference type="Proteomes" id="UP001221838">
    <property type="component" value="Unassembled WGS sequence"/>
</dbReference>
<keyword evidence="1" id="KW-0732">Signal</keyword>
<organism evidence="2 3">
    <name type="scientific">Stigmatella ashevillensis</name>
    <dbReference type="NCBI Taxonomy" id="2995309"/>
    <lineage>
        <taxon>Bacteria</taxon>
        <taxon>Pseudomonadati</taxon>
        <taxon>Myxococcota</taxon>
        <taxon>Myxococcia</taxon>
        <taxon>Myxococcales</taxon>
        <taxon>Cystobacterineae</taxon>
        <taxon>Archangiaceae</taxon>
        <taxon>Stigmatella</taxon>
    </lineage>
</organism>
<keyword evidence="3" id="KW-1185">Reference proteome</keyword>
<evidence type="ECO:0000313" key="2">
    <source>
        <dbReference type="EMBL" id="MDC0710793.1"/>
    </source>
</evidence>
<feature type="signal peptide" evidence="1">
    <location>
        <begin position="1"/>
        <end position="15"/>
    </location>
</feature>
<evidence type="ECO:0000256" key="1">
    <source>
        <dbReference type="SAM" id="SignalP"/>
    </source>
</evidence>
<dbReference type="SUPFAM" id="SSF63829">
    <property type="entry name" value="Calcium-dependent phosphotriesterase"/>
    <property type="match status" value="1"/>
</dbReference>
<dbReference type="Pfam" id="PF19193">
    <property type="entry name" value="Tectonin"/>
    <property type="match status" value="1"/>
</dbReference>
<evidence type="ECO:0000313" key="3">
    <source>
        <dbReference type="Proteomes" id="UP001221838"/>
    </source>
</evidence>
<protein>
    <submittedName>
        <fullName evidence="2">Uncharacterized protein</fullName>
    </submittedName>
</protein>
<feature type="chain" id="PRO_5047098183" evidence="1">
    <location>
        <begin position="16"/>
        <end position="617"/>
    </location>
</feature>
<reference evidence="2 3" key="1">
    <citation type="submission" date="2022-11" db="EMBL/GenBank/DDBJ databases">
        <title>Minimal conservation of predation-associated metabolite biosynthetic gene clusters underscores biosynthetic potential of Myxococcota including descriptions for ten novel species: Archangium lansinium sp. nov., Myxococcus landrumus sp. nov., Nannocystis bai.</title>
        <authorList>
            <person name="Ahearne A."/>
            <person name="Stevens C."/>
            <person name="Dowd S."/>
        </authorList>
    </citation>
    <scope>NUCLEOTIDE SEQUENCE [LARGE SCALE GENOMIC DNA]</scope>
    <source>
        <strain evidence="2 3">NCWAL01</strain>
    </source>
</reference>
<dbReference type="RefSeq" id="WP_272140567.1">
    <property type="nucleotide sequence ID" value="NZ_JAQNDM010000002.1"/>
</dbReference>
<name>A0ABT5DDD4_9BACT</name>
<sequence length="617" mass="65965">MALVFLSLIPGAASAQWTQLPGPQGTTLKQIAVSSASTIYGLDTGGVLYKWNGVGWDRKGCCVSTISVGSDGELWATNPPDSMRVLRWNGSQWTWNMPTGMKQVTVANASTIYGLDNGGKLFRWNGSAWDQKGCCVSQVSVGGDGELWATNPPDSLRVLKWNGAKWTWSIPTGMTYVAVGNARNVWALNGADQIFKWSGSAWSQVPGALRNISVGNDGTVVGVNSTGGIYRYNGSGGAPALPDQATIEALFPRNVRFAAGENCQAPASKDQKTGVALYYVGPHPRNPDRVLASFALLFRQDCGHAGHSGAHGAESHPGDAEYFYYTLKQDASCSKGWRIHAMKTVAHSGDYKRREINERILDSCDPPGEVVSSLGKHAVYLSWLDCTKRTPAEVCLNSFSAGYNLYNIGTGPGQGPNLAQLMAQNGQSNGQDKVWPADGDGRFCGGQVVGNRADCVGAPGDKMARKAGWQGDEWELPDPDLGGSHSCPYGLENSAGLCYKGCDPGYSGHATMCIPGCPSGFRDDGLYCFKPNSYGRGAGYPWKFGDSLNDSGMYRRCENDHGAGNCEKNGAIVYPKCKQNFHAVGCCVCSPDCPSRTTDIGISCQKHTYDRGVGCLP</sequence>
<dbReference type="SMART" id="SM00706">
    <property type="entry name" value="TECPR"/>
    <property type="match status" value="6"/>
</dbReference>
<dbReference type="EMBL" id="JAQNDM010000002">
    <property type="protein sequence ID" value="MDC0710793.1"/>
    <property type="molecule type" value="Genomic_DNA"/>
</dbReference>
<proteinExistence type="predicted"/>
<dbReference type="PANTHER" id="PTHR34859">
    <property type="entry name" value="UNNAMED PRODUCT"/>
    <property type="match status" value="1"/>
</dbReference>
<accession>A0ABT5DDD4</accession>
<dbReference type="InterPro" id="IPR006624">
    <property type="entry name" value="Beta-propeller_rpt_TECPR"/>
</dbReference>
<comment type="caution">
    <text evidence="2">The sequence shown here is derived from an EMBL/GenBank/DDBJ whole genome shotgun (WGS) entry which is preliminary data.</text>
</comment>